<feature type="region of interest" description="Disordered" evidence="1">
    <location>
        <begin position="1"/>
        <end position="32"/>
    </location>
</feature>
<dbReference type="Proteomes" id="UP001054837">
    <property type="component" value="Unassembled WGS sequence"/>
</dbReference>
<gene>
    <name evidence="2" type="ORF">CDAR_189051</name>
</gene>
<evidence type="ECO:0000256" key="1">
    <source>
        <dbReference type="SAM" id="MobiDB-lite"/>
    </source>
</evidence>
<dbReference type="EMBL" id="BPLQ01008166">
    <property type="protein sequence ID" value="GIY35395.1"/>
    <property type="molecule type" value="Genomic_DNA"/>
</dbReference>
<proteinExistence type="predicted"/>
<name>A0AAV4SNQ2_9ARAC</name>
<accession>A0AAV4SNQ2</accession>
<protein>
    <submittedName>
        <fullName evidence="2">Uncharacterized protein</fullName>
    </submittedName>
</protein>
<evidence type="ECO:0000313" key="2">
    <source>
        <dbReference type="EMBL" id="GIY35395.1"/>
    </source>
</evidence>
<evidence type="ECO:0000313" key="3">
    <source>
        <dbReference type="Proteomes" id="UP001054837"/>
    </source>
</evidence>
<sequence length="78" mass="8519">MGEGGRSRTALTPPAPGLHRLDGNPVAGSRADEFSGKGQRLIYIELKREEPKFLSRAHFQVPPPLVFAPHSLRRTTGS</sequence>
<dbReference type="AlphaFoldDB" id="A0AAV4SNQ2"/>
<keyword evidence="3" id="KW-1185">Reference proteome</keyword>
<comment type="caution">
    <text evidence="2">The sequence shown here is derived from an EMBL/GenBank/DDBJ whole genome shotgun (WGS) entry which is preliminary data.</text>
</comment>
<reference evidence="2 3" key="1">
    <citation type="submission" date="2021-06" db="EMBL/GenBank/DDBJ databases">
        <title>Caerostris darwini draft genome.</title>
        <authorList>
            <person name="Kono N."/>
            <person name="Arakawa K."/>
        </authorList>
    </citation>
    <scope>NUCLEOTIDE SEQUENCE [LARGE SCALE GENOMIC DNA]</scope>
</reference>
<organism evidence="2 3">
    <name type="scientific">Caerostris darwini</name>
    <dbReference type="NCBI Taxonomy" id="1538125"/>
    <lineage>
        <taxon>Eukaryota</taxon>
        <taxon>Metazoa</taxon>
        <taxon>Ecdysozoa</taxon>
        <taxon>Arthropoda</taxon>
        <taxon>Chelicerata</taxon>
        <taxon>Arachnida</taxon>
        <taxon>Araneae</taxon>
        <taxon>Araneomorphae</taxon>
        <taxon>Entelegynae</taxon>
        <taxon>Araneoidea</taxon>
        <taxon>Araneidae</taxon>
        <taxon>Caerostris</taxon>
    </lineage>
</organism>